<accession>A0ABT7MR90</accession>
<protein>
    <submittedName>
        <fullName evidence="2">GNAT family N-acetyltransferase</fullName>
    </submittedName>
</protein>
<evidence type="ECO:0000313" key="2">
    <source>
        <dbReference type="EMBL" id="MDL5377710.1"/>
    </source>
</evidence>
<evidence type="ECO:0000313" key="3">
    <source>
        <dbReference type="Proteomes" id="UP001230807"/>
    </source>
</evidence>
<dbReference type="Proteomes" id="UP001230807">
    <property type="component" value="Unassembled WGS sequence"/>
</dbReference>
<organism evidence="2 3">
    <name type="scientific">Exiguobacterium mexicanum</name>
    <dbReference type="NCBI Taxonomy" id="340146"/>
    <lineage>
        <taxon>Bacteria</taxon>
        <taxon>Bacillati</taxon>
        <taxon>Bacillota</taxon>
        <taxon>Bacilli</taxon>
        <taxon>Bacillales</taxon>
        <taxon>Bacillales Family XII. Incertae Sedis</taxon>
        <taxon>Exiguobacterium</taxon>
    </lineage>
</organism>
<gene>
    <name evidence="2" type="ORF">QR695_11945</name>
</gene>
<dbReference type="InterPro" id="IPR016181">
    <property type="entry name" value="Acyl_CoA_acyltransferase"/>
</dbReference>
<comment type="caution">
    <text evidence="2">The sequence shown here is derived from an EMBL/GenBank/DDBJ whole genome shotgun (WGS) entry which is preliminary data.</text>
</comment>
<name>A0ABT7MR90_9BACL</name>
<dbReference type="InterPro" id="IPR000182">
    <property type="entry name" value="GNAT_dom"/>
</dbReference>
<keyword evidence="3" id="KW-1185">Reference proteome</keyword>
<dbReference type="Pfam" id="PF00583">
    <property type="entry name" value="Acetyltransf_1"/>
    <property type="match status" value="1"/>
</dbReference>
<dbReference type="EMBL" id="JASWER010000010">
    <property type="protein sequence ID" value="MDL5377710.1"/>
    <property type="molecule type" value="Genomic_DNA"/>
</dbReference>
<evidence type="ECO:0000259" key="1">
    <source>
        <dbReference type="PROSITE" id="PS51186"/>
    </source>
</evidence>
<proteinExistence type="predicted"/>
<dbReference type="SUPFAM" id="SSF55729">
    <property type="entry name" value="Acyl-CoA N-acyltransferases (Nat)"/>
    <property type="match status" value="1"/>
</dbReference>
<sequence>MDIRPMTRQDARAIQAWTYESPYDFYNQEASAEGMDELMAYQAVHDGTLIGYYCLGRYAQVPNDTYVYDDTYVDLGLGMHPERTGRGHGRPFVRLVMQEAAREGKPLRLTVAAFNKRAIHLYEQLGFQQVTSFEKGATRFLVMTR</sequence>
<dbReference type="CDD" id="cd04301">
    <property type="entry name" value="NAT_SF"/>
    <property type="match status" value="1"/>
</dbReference>
<dbReference type="PROSITE" id="PS51186">
    <property type="entry name" value="GNAT"/>
    <property type="match status" value="1"/>
</dbReference>
<dbReference type="PANTHER" id="PTHR43617">
    <property type="entry name" value="L-AMINO ACID N-ACETYLTRANSFERASE"/>
    <property type="match status" value="1"/>
</dbReference>
<dbReference type="Gene3D" id="3.40.630.30">
    <property type="match status" value="1"/>
</dbReference>
<feature type="domain" description="N-acetyltransferase" evidence="1">
    <location>
        <begin position="1"/>
        <end position="145"/>
    </location>
</feature>
<reference evidence="2 3" key="1">
    <citation type="submission" date="2023-06" db="EMBL/GenBank/DDBJ databases">
        <title>Influencing factors and mechanism of Cr(VI) reduction by facultative anaerobic Exiguobacterium sp. PY14.</title>
        <authorList>
            <person name="Zou L."/>
        </authorList>
    </citation>
    <scope>NUCLEOTIDE SEQUENCE [LARGE SCALE GENOMIC DNA]</scope>
    <source>
        <strain evidence="2 3">PY14</strain>
    </source>
</reference>
<dbReference type="RefSeq" id="WP_214719027.1">
    <property type="nucleotide sequence ID" value="NZ_CP183077.1"/>
</dbReference>
<dbReference type="PANTHER" id="PTHR43617:SF31">
    <property type="entry name" value="MYCOTHIOL ACETYLTRANSFERASE"/>
    <property type="match status" value="1"/>
</dbReference>
<dbReference type="InterPro" id="IPR050276">
    <property type="entry name" value="MshD_Acetyltransferase"/>
</dbReference>